<name>A0ABR3QW16_9PLEO</name>
<reference evidence="6 7" key="1">
    <citation type="submission" date="2024-02" db="EMBL/GenBank/DDBJ databases">
        <title>De novo assembly and annotation of 12 fungi associated with fruit tree decline syndrome in Ontario, Canada.</title>
        <authorList>
            <person name="Sulman M."/>
            <person name="Ellouze W."/>
            <person name="Ilyukhin E."/>
        </authorList>
    </citation>
    <scope>NUCLEOTIDE SEQUENCE [LARGE SCALE GENOMIC DNA]</scope>
    <source>
        <strain evidence="6 7">M42-189</strain>
    </source>
</reference>
<gene>
    <name evidence="6" type="ORF">SLS60_009007</name>
</gene>
<keyword evidence="2 5" id="KW-0812">Transmembrane</keyword>
<keyword evidence="7" id="KW-1185">Reference proteome</keyword>
<accession>A0ABR3QW16</accession>
<dbReference type="Pfam" id="PF07690">
    <property type="entry name" value="MFS_1"/>
    <property type="match status" value="1"/>
</dbReference>
<evidence type="ECO:0000256" key="3">
    <source>
        <dbReference type="ARBA" id="ARBA00022989"/>
    </source>
</evidence>
<sequence>MNLTLLEQCERLDPIGTLLFLPSIVCLLLALQWGGTTYAWSNWRPILLLVLAGILFIGFLAIQIWKPNTATLPMRILKQRTVAASALFAFTSQAGMIVVTYYIPIFFQALKNFSPMKSGVATIPFILSLVVGTILAGGLVQRIGYPAPFMILSAVIFSVGVGLVTTWPVQVSHSAWIGYQVLIGFGVGIGMQQPSINAQIVLSKEDNATGVSLMMFAQNFGGAIFLSVAQTVFSDELARQLTKVPGLHLSKSQIVGMGATSIRNMVPQHLLSVFLDGYRSAICSAIYVALGLACFSVVGAVLVEWRSVKRNKHDLGQEQGATTDDGKSEEV</sequence>
<keyword evidence="4 5" id="KW-0472">Membrane</keyword>
<dbReference type="EMBL" id="JAKJXO020000014">
    <property type="protein sequence ID" value="KAL1596361.1"/>
    <property type="molecule type" value="Genomic_DNA"/>
</dbReference>
<organism evidence="6 7">
    <name type="scientific">Paraconiothyrium brasiliense</name>
    <dbReference type="NCBI Taxonomy" id="300254"/>
    <lineage>
        <taxon>Eukaryota</taxon>
        <taxon>Fungi</taxon>
        <taxon>Dikarya</taxon>
        <taxon>Ascomycota</taxon>
        <taxon>Pezizomycotina</taxon>
        <taxon>Dothideomycetes</taxon>
        <taxon>Pleosporomycetidae</taxon>
        <taxon>Pleosporales</taxon>
        <taxon>Massarineae</taxon>
        <taxon>Didymosphaeriaceae</taxon>
        <taxon>Paraconiothyrium</taxon>
    </lineage>
</organism>
<dbReference type="Proteomes" id="UP001521785">
    <property type="component" value="Unassembled WGS sequence"/>
</dbReference>
<comment type="caution">
    <text evidence="6">The sequence shown here is derived from an EMBL/GenBank/DDBJ whole genome shotgun (WGS) entry which is preliminary data.</text>
</comment>
<comment type="subcellular location">
    <subcellularLocation>
        <location evidence="1">Membrane</location>
        <topology evidence="1">Multi-pass membrane protein</topology>
    </subcellularLocation>
</comment>
<dbReference type="Gene3D" id="1.20.1250.20">
    <property type="entry name" value="MFS general substrate transporter like domains"/>
    <property type="match status" value="1"/>
</dbReference>
<protein>
    <submittedName>
        <fullName evidence="6">Uncharacterized protein</fullName>
    </submittedName>
</protein>
<feature type="transmembrane region" description="Helical" evidence="5">
    <location>
        <begin position="278"/>
        <end position="303"/>
    </location>
</feature>
<feature type="transmembrane region" description="Helical" evidence="5">
    <location>
        <begin position="119"/>
        <end position="140"/>
    </location>
</feature>
<feature type="transmembrane region" description="Helical" evidence="5">
    <location>
        <begin position="147"/>
        <end position="167"/>
    </location>
</feature>
<feature type="transmembrane region" description="Helical" evidence="5">
    <location>
        <begin position="12"/>
        <end position="34"/>
    </location>
</feature>
<feature type="transmembrane region" description="Helical" evidence="5">
    <location>
        <begin position="46"/>
        <end position="65"/>
    </location>
</feature>
<feature type="transmembrane region" description="Helical" evidence="5">
    <location>
        <begin position="86"/>
        <end position="107"/>
    </location>
</feature>
<evidence type="ECO:0000256" key="1">
    <source>
        <dbReference type="ARBA" id="ARBA00004141"/>
    </source>
</evidence>
<evidence type="ECO:0000256" key="2">
    <source>
        <dbReference type="ARBA" id="ARBA00022692"/>
    </source>
</evidence>
<evidence type="ECO:0000313" key="6">
    <source>
        <dbReference type="EMBL" id="KAL1596361.1"/>
    </source>
</evidence>
<keyword evidence="3 5" id="KW-1133">Transmembrane helix</keyword>
<feature type="transmembrane region" description="Helical" evidence="5">
    <location>
        <begin position="173"/>
        <end position="191"/>
    </location>
</feature>
<dbReference type="SUPFAM" id="SSF103473">
    <property type="entry name" value="MFS general substrate transporter"/>
    <property type="match status" value="1"/>
</dbReference>
<dbReference type="InterPro" id="IPR036259">
    <property type="entry name" value="MFS_trans_sf"/>
</dbReference>
<dbReference type="PANTHER" id="PTHR23501">
    <property type="entry name" value="MAJOR FACILITATOR SUPERFAMILY"/>
    <property type="match status" value="1"/>
</dbReference>
<dbReference type="PANTHER" id="PTHR23501:SF201">
    <property type="entry name" value="MFS AFLATOXIN EFFLUX PUMP"/>
    <property type="match status" value="1"/>
</dbReference>
<evidence type="ECO:0000256" key="4">
    <source>
        <dbReference type="ARBA" id="ARBA00023136"/>
    </source>
</evidence>
<proteinExistence type="predicted"/>
<dbReference type="InterPro" id="IPR011701">
    <property type="entry name" value="MFS"/>
</dbReference>
<feature type="transmembrane region" description="Helical" evidence="5">
    <location>
        <begin position="211"/>
        <end position="233"/>
    </location>
</feature>
<evidence type="ECO:0000256" key="5">
    <source>
        <dbReference type="SAM" id="Phobius"/>
    </source>
</evidence>
<evidence type="ECO:0000313" key="7">
    <source>
        <dbReference type="Proteomes" id="UP001521785"/>
    </source>
</evidence>